<dbReference type="InterPro" id="IPR036278">
    <property type="entry name" value="Sialidase_sf"/>
</dbReference>
<dbReference type="Proteomes" id="UP000199403">
    <property type="component" value="Unassembled WGS sequence"/>
</dbReference>
<reference evidence="2" key="1">
    <citation type="submission" date="2016-10" db="EMBL/GenBank/DDBJ databases">
        <authorList>
            <person name="Varghese N."/>
            <person name="Submissions S."/>
        </authorList>
    </citation>
    <scope>NUCLEOTIDE SEQUENCE [LARGE SCALE GENOMIC DNA]</scope>
    <source>
        <strain evidence="2">IBRC-M 10761</strain>
    </source>
</reference>
<evidence type="ECO:0008006" key="3">
    <source>
        <dbReference type="Google" id="ProtNLM"/>
    </source>
</evidence>
<evidence type="ECO:0000313" key="1">
    <source>
        <dbReference type="EMBL" id="SEJ02888.1"/>
    </source>
</evidence>
<name>A0A1H6VE98_9BACT</name>
<accession>A0A1H6VE98</accession>
<dbReference type="SUPFAM" id="SSF50939">
    <property type="entry name" value="Sialidases"/>
    <property type="match status" value="1"/>
</dbReference>
<dbReference type="AlphaFoldDB" id="A0A1H6VE98"/>
<gene>
    <name evidence="1" type="ORF">SAMN05192553_10223</name>
</gene>
<keyword evidence="2" id="KW-1185">Reference proteome</keyword>
<sequence>MVLLIVMKKKNPKSNSRRIFLKDSLIAGVSLCTLELPSVMASDKVEKEIIPDYRLDLQVPTRLFDGKQCWVHPRAGLIPHRGEVIMTLSTLDLEGSDVFKGMYRMKSPDRGATWTQPERSPGLAPRMETIDGVERPVAASDFWPKWHHKTGVLLGTGHTIVYTPEWKVTHPRPRHTAYAIFDTKKGSWNTWKKLKMPDEERFRNAGAGCVQRLDLSDGSLLLPVYFSPPGENSQVAVCRCAFDGRDLTFREIGNTLSVADDSRGLHEPSLTYFAGKYLLTIRNDLQGYVTSSEDGMHFAPIRPWKFDDGTDLGNYNTQQHWVRHSDGLFLVYTRRGAGNDHVFRHRAPLFIAEVDPERLVVVRHTERILVPERGARLGNFGVTEVSPSETWVTVAEWMQPEGVEKHGSDGSVYVAKIHWNQPNALFES</sequence>
<dbReference type="EMBL" id="FNZH01000002">
    <property type="protein sequence ID" value="SEJ02888.1"/>
    <property type="molecule type" value="Genomic_DNA"/>
</dbReference>
<protein>
    <recommendedName>
        <fullName evidence="3">BNR repeat-like domain-containing protein</fullName>
    </recommendedName>
</protein>
<dbReference type="STRING" id="1416801.SAMN05192553_10223"/>
<dbReference type="Gene3D" id="2.120.10.10">
    <property type="match status" value="1"/>
</dbReference>
<proteinExistence type="predicted"/>
<evidence type="ECO:0000313" key="2">
    <source>
        <dbReference type="Proteomes" id="UP000199403"/>
    </source>
</evidence>
<organism evidence="1 2">
    <name type="scientific">Cyclobacterium xiamenense</name>
    <dbReference type="NCBI Taxonomy" id="1297121"/>
    <lineage>
        <taxon>Bacteria</taxon>
        <taxon>Pseudomonadati</taxon>
        <taxon>Bacteroidota</taxon>
        <taxon>Cytophagia</taxon>
        <taxon>Cytophagales</taxon>
        <taxon>Cyclobacteriaceae</taxon>
        <taxon>Cyclobacterium</taxon>
    </lineage>
</organism>